<feature type="transmembrane region" description="Helical" evidence="2">
    <location>
        <begin position="29"/>
        <end position="47"/>
    </location>
</feature>
<feature type="region of interest" description="Disordered" evidence="1">
    <location>
        <begin position="1"/>
        <end position="22"/>
    </location>
</feature>
<evidence type="ECO:0000313" key="3">
    <source>
        <dbReference type="EMBL" id="BEQ16218.1"/>
    </source>
</evidence>
<accession>A0AAU9EGA7</accession>
<gene>
    <name evidence="3" type="ORF">FAK_32840</name>
</gene>
<dbReference type="EMBL" id="AP028679">
    <property type="protein sequence ID" value="BEQ16218.1"/>
    <property type="molecule type" value="Genomic_DNA"/>
</dbReference>
<dbReference type="AlphaFoldDB" id="A0AAU9EGA7"/>
<feature type="transmembrane region" description="Helical" evidence="2">
    <location>
        <begin position="188"/>
        <end position="216"/>
    </location>
</feature>
<evidence type="ECO:0008006" key="5">
    <source>
        <dbReference type="Google" id="ProtNLM"/>
    </source>
</evidence>
<feature type="transmembrane region" description="Helical" evidence="2">
    <location>
        <begin position="328"/>
        <end position="350"/>
    </location>
</feature>
<feature type="transmembrane region" description="Helical" evidence="2">
    <location>
        <begin position="222"/>
        <end position="246"/>
    </location>
</feature>
<keyword evidence="2" id="KW-0812">Transmembrane</keyword>
<feature type="transmembrane region" description="Helical" evidence="2">
    <location>
        <begin position="156"/>
        <end position="176"/>
    </location>
</feature>
<sequence>MPTFTNAKRSPQSTAADPAMGGGERLSPWVTWVVVLIYAVAVGLRVWRFFSGELHDDSAVVGLMGLAVLQGPFPIFFFGQNWMGSLDAILAAPLYAWFGPSALTVNVLPPVLSLAFMACLQPILRRRVGTWGMLAGLAYLAVPPTSWLYWCGEARTHYMLGLLLAALVLLMTHRLWQERAWSWSNLLLWGLFGGAALWTNFSVIVVILPCTVFLLFTCKGKISLWSVPLAALGGVVGGAPLLWFNLTHHMANAGQGGFFGWQYILPALSPLLNNSLPMILGLNTAISGGPTGGYGIFLLLYGLLLAVVGLGGYFLFRLNRGQGQAFTWLLLGIALLNLVVVISSAYIRGLYEADPRYLLCLYLVVPFLVGALARWLSTKNSWAAVALVLALALVHVSQYSQCRMWNFQSPLLDIKHGFYLNQEAGIKKNLREIRAAGFKYLYSKHRWYILNFLANGDPVVCNYWKSRDFNSTIKVDASDNPGMLDMDQGSLDILGLAHKTWRGGRNTIVYDFSAPTGAAVLLPRRSWSARANGRDLGQTLNDADLTTGFSTPGPAREGDSLTIDLGRPQNVGGLAMIPAEFRQVPKGLMVELAGPDGVFSTVRQSRTYWGPFYLSGPHPFLKARYPRVESYFPPRQTRYIRLTHQGENRYHHWSVHELLLFGPGPESECTWDESARRVFRILKADNIQNAYGDAWIAAKVVSHFQGNVHVVTGNVNLDVYGTGKRTYSKPLILRPVKGSALILNQRAGAIVETQLASYGISYRRQDAGRFVVFLLDGQAQGEPLAIKRLPTPQGQGVVWQIGQGPSAELGWLRLSGLNDRLPPDFSLECRTSQGAWEPVDLVKAGPIVFSGQVLLGYQGKDNLYRLATPHRAKQIRLRQLSPQAAQKLGEFNLSAWEPTKPSGETAQ</sequence>
<feature type="transmembrane region" description="Helical" evidence="2">
    <location>
        <begin position="258"/>
        <end position="282"/>
    </location>
</feature>
<protein>
    <recommendedName>
        <fullName evidence="5">F5/8 type C domain-containing protein</fullName>
    </recommendedName>
</protein>
<dbReference type="Gene3D" id="2.60.120.260">
    <property type="entry name" value="Galactose-binding domain-like"/>
    <property type="match status" value="1"/>
</dbReference>
<evidence type="ECO:0000256" key="1">
    <source>
        <dbReference type="SAM" id="MobiDB-lite"/>
    </source>
</evidence>
<dbReference type="InterPro" id="IPR008979">
    <property type="entry name" value="Galactose-bd-like_sf"/>
</dbReference>
<feature type="transmembrane region" description="Helical" evidence="2">
    <location>
        <begin position="356"/>
        <end position="375"/>
    </location>
</feature>
<keyword evidence="2" id="KW-1133">Transmembrane helix</keyword>
<dbReference type="KEGG" id="dmp:FAK_32840"/>
<feature type="transmembrane region" description="Helical" evidence="2">
    <location>
        <begin position="97"/>
        <end position="119"/>
    </location>
</feature>
<keyword evidence="4" id="KW-1185">Reference proteome</keyword>
<dbReference type="Proteomes" id="UP001366166">
    <property type="component" value="Chromosome"/>
</dbReference>
<feature type="transmembrane region" description="Helical" evidence="2">
    <location>
        <begin position="59"/>
        <end position="77"/>
    </location>
</feature>
<reference evidence="4" key="1">
    <citation type="journal article" date="2023" name="Arch. Microbiol.">
        <title>Desulfoferula mesophilus gen. nov. sp. nov., a mesophilic sulfate-reducing bacterium isolated from a brackish lake sediment.</title>
        <authorList>
            <person name="Watanabe T."/>
            <person name="Yabe T."/>
            <person name="Tsuji J.M."/>
            <person name="Fukui M."/>
        </authorList>
    </citation>
    <scope>NUCLEOTIDE SEQUENCE [LARGE SCALE GENOMIC DNA]</scope>
    <source>
        <strain evidence="4">12FAK</strain>
    </source>
</reference>
<feature type="transmembrane region" description="Helical" evidence="2">
    <location>
        <begin position="294"/>
        <end position="316"/>
    </location>
</feature>
<evidence type="ECO:0000313" key="4">
    <source>
        <dbReference type="Proteomes" id="UP001366166"/>
    </source>
</evidence>
<keyword evidence="2" id="KW-0472">Membrane</keyword>
<feature type="compositionally biased region" description="Polar residues" evidence="1">
    <location>
        <begin position="1"/>
        <end position="15"/>
    </location>
</feature>
<organism evidence="3 4">
    <name type="scientific">Desulfoferula mesophila</name>
    <dbReference type="NCBI Taxonomy" id="3058419"/>
    <lineage>
        <taxon>Bacteria</taxon>
        <taxon>Pseudomonadati</taxon>
        <taxon>Thermodesulfobacteriota</taxon>
        <taxon>Desulfarculia</taxon>
        <taxon>Desulfarculales</taxon>
        <taxon>Desulfarculaceae</taxon>
        <taxon>Desulfoferula</taxon>
    </lineage>
</organism>
<dbReference type="SUPFAM" id="SSF49785">
    <property type="entry name" value="Galactose-binding domain-like"/>
    <property type="match status" value="1"/>
</dbReference>
<feature type="transmembrane region" description="Helical" evidence="2">
    <location>
        <begin position="382"/>
        <end position="400"/>
    </location>
</feature>
<feature type="transmembrane region" description="Helical" evidence="2">
    <location>
        <begin position="131"/>
        <end position="150"/>
    </location>
</feature>
<proteinExistence type="predicted"/>
<name>A0AAU9EGA7_9BACT</name>
<evidence type="ECO:0000256" key="2">
    <source>
        <dbReference type="SAM" id="Phobius"/>
    </source>
</evidence>